<evidence type="ECO:0000256" key="1">
    <source>
        <dbReference type="SAM" id="Coils"/>
    </source>
</evidence>
<reference evidence="2" key="1">
    <citation type="submission" date="2022-07" db="EMBL/GenBank/DDBJ databases">
        <title>Genome sequencing of Photobacterium atrarenae GJH2-4.</title>
        <authorList>
            <person name="Park S.-J."/>
        </authorList>
    </citation>
    <scope>NUCLEOTIDE SEQUENCE</scope>
    <source>
        <strain evidence="2">GJH2-4</strain>
    </source>
</reference>
<name>A0ABY5GG50_9GAMM</name>
<proteinExistence type="predicted"/>
<keyword evidence="1" id="KW-0175">Coiled coil</keyword>
<dbReference type="RefSeq" id="WP_255388904.1">
    <property type="nucleotide sequence ID" value="NZ_CP101508.1"/>
</dbReference>
<evidence type="ECO:0000313" key="3">
    <source>
        <dbReference type="Proteomes" id="UP001057998"/>
    </source>
</evidence>
<organism evidence="2 3">
    <name type="scientific">Photobacterium atrarenae</name>
    <dbReference type="NCBI Taxonomy" id="865757"/>
    <lineage>
        <taxon>Bacteria</taxon>
        <taxon>Pseudomonadati</taxon>
        <taxon>Pseudomonadota</taxon>
        <taxon>Gammaproteobacteria</taxon>
        <taxon>Vibrionales</taxon>
        <taxon>Vibrionaceae</taxon>
        <taxon>Photobacterium</taxon>
    </lineage>
</organism>
<gene>
    <name evidence="2" type="ORF">NNL38_15600</name>
</gene>
<feature type="coiled-coil region" evidence="1">
    <location>
        <begin position="104"/>
        <end position="138"/>
    </location>
</feature>
<sequence>MAKSLCKYRRAEIGDQFAQISRIVSEPKFVCRSCARSASEKGYLCKPSSIQLPKPSTPAPKAGLSTSAAVASVPAAAPVVALQPALDGAESGLALPASLGKKQRKKLKKLAKKKNKRLKKAAKAVKRYEKALHKAKRSMKLA</sequence>
<dbReference type="EMBL" id="CP101508">
    <property type="protein sequence ID" value="UTV27684.1"/>
    <property type="molecule type" value="Genomic_DNA"/>
</dbReference>
<protein>
    <submittedName>
        <fullName evidence="2">Uncharacterized protein</fullName>
    </submittedName>
</protein>
<dbReference type="Proteomes" id="UP001057998">
    <property type="component" value="Chromosome 1"/>
</dbReference>
<evidence type="ECO:0000313" key="2">
    <source>
        <dbReference type="EMBL" id="UTV27684.1"/>
    </source>
</evidence>
<accession>A0ABY5GG50</accession>
<keyword evidence="3" id="KW-1185">Reference proteome</keyword>